<evidence type="ECO:0000313" key="3">
    <source>
        <dbReference type="Proteomes" id="UP000576082"/>
    </source>
</evidence>
<dbReference type="InterPro" id="IPR011051">
    <property type="entry name" value="RmlC_Cupin_sf"/>
</dbReference>
<keyword evidence="3" id="KW-1185">Reference proteome</keyword>
<organism evidence="2 3">
    <name type="scientific">Flammeovirga aprica JL-4</name>
    <dbReference type="NCBI Taxonomy" id="694437"/>
    <lineage>
        <taxon>Bacteria</taxon>
        <taxon>Pseudomonadati</taxon>
        <taxon>Bacteroidota</taxon>
        <taxon>Cytophagia</taxon>
        <taxon>Cytophagales</taxon>
        <taxon>Flammeovirgaceae</taxon>
        <taxon>Flammeovirga</taxon>
    </lineage>
</organism>
<gene>
    <name evidence="2" type="ORF">HHU12_28780</name>
</gene>
<dbReference type="InterPro" id="IPR014710">
    <property type="entry name" value="RmlC-like_jellyroll"/>
</dbReference>
<dbReference type="PANTHER" id="PTHR40943:SF1">
    <property type="entry name" value="CYTOPLASMIC PROTEIN"/>
    <property type="match status" value="1"/>
</dbReference>
<name>A0A7X9XCR2_9BACT</name>
<dbReference type="SUPFAM" id="SSF51182">
    <property type="entry name" value="RmlC-like cupins"/>
    <property type="match status" value="1"/>
</dbReference>
<dbReference type="PANTHER" id="PTHR40943">
    <property type="entry name" value="CYTOPLASMIC PROTEIN-RELATED"/>
    <property type="match status" value="1"/>
</dbReference>
<reference evidence="2 3" key="1">
    <citation type="submission" date="2020-04" db="EMBL/GenBank/DDBJ databases">
        <title>Flammeovirga sp. SR4, a novel species isolated from seawater.</title>
        <authorList>
            <person name="Wang X."/>
        </authorList>
    </citation>
    <scope>NUCLEOTIDE SEQUENCE [LARGE SCALE GENOMIC DNA]</scope>
    <source>
        <strain evidence="2 3">ATCC 23126</strain>
    </source>
</reference>
<sequence>MKKLVSALLLIMCCLGCKGIKVGEKEGIVSSIDTKRDFMNFNTIQKNHSSYNEKTLTALPSWPEKYKLHGDLRQWEKVVYKGEELVGAIWMSKPGKLKVDGYPYDQFVLVLDGKVKLQPEGENEKIYFPGDVFFVPKNYAGTWDMPTDYKELIVVERKAWDAFGE</sequence>
<dbReference type="Pfam" id="PF05899">
    <property type="entry name" value="Cupin_3"/>
    <property type="match status" value="1"/>
</dbReference>
<protein>
    <submittedName>
        <fullName evidence="2">Cupin domain-containing protein</fullName>
    </submittedName>
</protein>
<evidence type="ECO:0000313" key="2">
    <source>
        <dbReference type="EMBL" id="NME71995.1"/>
    </source>
</evidence>
<evidence type="ECO:0000259" key="1">
    <source>
        <dbReference type="Pfam" id="PF05899"/>
    </source>
</evidence>
<dbReference type="EMBL" id="JABANE010000126">
    <property type="protein sequence ID" value="NME71995.1"/>
    <property type="molecule type" value="Genomic_DNA"/>
</dbReference>
<accession>A0A7X9XCR2</accession>
<dbReference type="AlphaFoldDB" id="A0A7X9XCR2"/>
<dbReference type="InterPro" id="IPR008579">
    <property type="entry name" value="UGlyAH_Cupin_dom"/>
</dbReference>
<dbReference type="Gene3D" id="2.60.120.10">
    <property type="entry name" value="Jelly Rolls"/>
    <property type="match status" value="1"/>
</dbReference>
<feature type="domain" description="(S)-ureidoglycine aminohydrolase cupin" evidence="1">
    <location>
        <begin position="88"/>
        <end position="145"/>
    </location>
</feature>
<dbReference type="Proteomes" id="UP000576082">
    <property type="component" value="Unassembled WGS sequence"/>
</dbReference>
<dbReference type="RefSeq" id="WP_169660193.1">
    <property type="nucleotide sequence ID" value="NZ_JABANE010000126.1"/>
</dbReference>
<comment type="caution">
    <text evidence="2">The sequence shown here is derived from an EMBL/GenBank/DDBJ whole genome shotgun (WGS) entry which is preliminary data.</text>
</comment>
<proteinExistence type="predicted"/>